<keyword evidence="2" id="KW-1185">Reference proteome</keyword>
<dbReference type="RefSeq" id="WP_111535616.1">
    <property type="nucleotide sequence ID" value="NZ_QKZL01000001.1"/>
</dbReference>
<comment type="caution">
    <text evidence="1">The sequence shown here is derived from an EMBL/GenBank/DDBJ whole genome shotgun (WGS) entry which is preliminary data.</text>
</comment>
<dbReference type="Pfam" id="PF08870">
    <property type="entry name" value="DndE"/>
    <property type="match status" value="1"/>
</dbReference>
<dbReference type="NCBIfam" id="TIGR03184">
    <property type="entry name" value="DNA_S_dndE"/>
    <property type="match status" value="1"/>
</dbReference>
<protein>
    <submittedName>
        <fullName evidence="1">DNA sulfur modification protein DndE</fullName>
    </submittedName>
</protein>
<dbReference type="InterPro" id="IPR038472">
    <property type="entry name" value="DndE_sf"/>
</dbReference>
<name>A0A2W7QDM7_9RHOB</name>
<dbReference type="OrthoDB" id="512647at2"/>
<proteinExistence type="predicted"/>
<dbReference type="AlphaFoldDB" id="A0A2W7QDM7"/>
<sequence length="128" mass="14816">MAIDYIRLSQQGKDHLIKLKRYTGIEHWNVLCRWAFCLSLSEPSVPPNAKISADSNVEMTWKVFGGRHHEIYLALLKERCLRDGFETDPETLQHQFRLHLHRGVSYLAGNRKLRDIGKLVAMPFDEAA</sequence>
<accession>A0A2W7QDM7</accession>
<dbReference type="Proteomes" id="UP000248916">
    <property type="component" value="Unassembled WGS sequence"/>
</dbReference>
<dbReference type="Gene3D" id="1.10.1220.160">
    <property type="entry name" value="DNA sulphur modification protein DndE"/>
    <property type="match status" value="1"/>
</dbReference>
<organism evidence="1 2">
    <name type="scientific">Palleronia aestuarii</name>
    <dbReference type="NCBI Taxonomy" id="568105"/>
    <lineage>
        <taxon>Bacteria</taxon>
        <taxon>Pseudomonadati</taxon>
        <taxon>Pseudomonadota</taxon>
        <taxon>Alphaproteobacteria</taxon>
        <taxon>Rhodobacterales</taxon>
        <taxon>Roseobacteraceae</taxon>
        <taxon>Palleronia</taxon>
    </lineage>
</organism>
<dbReference type="EMBL" id="QKZL01000001">
    <property type="protein sequence ID" value="PZX19969.1"/>
    <property type="molecule type" value="Genomic_DNA"/>
</dbReference>
<evidence type="ECO:0000313" key="2">
    <source>
        <dbReference type="Proteomes" id="UP000248916"/>
    </source>
</evidence>
<evidence type="ECO:0000313" key="1">
    <source>
        <dbReference type="EMBL" id="PZX19969.1"/>
    </source>
</evidence>
<dbReference type="InterPro" id="IPR014969">
    <property type="entry name" value="DNA_S_DndE"/>
</dbReference>
<reference evidence="1 2" key="1">
    <citation type="submission" date="2018-06" db="EMBL/GenBank/DDBJ databases">
        <title>Genomic Encyclopedia of Archaeal and Bacterial Type Strains, Phase II (KMG-II): from individual species to whole genera.</title>
        <authorList>
            <person name="Goeker M."/>
        </authorList>
    </citation>
    <scope>NUCLEOTIDE SEQUENCE [LARGE SCALE GENOMIC DNA]</scope>
    <source>
        <strain evidence="1 2">DSM 22009</strain>
    </source>
</reference>
<gene>
    <name evidence="1" type="ORF">LX81_00434</name>
</gene>